<evidence type="ECO:0000313" key="3">
    <source>
        <dbReference type="Proteomes" id="UP000177124"/>
    </source>
</evidence>
<accession>A0A1F5GFM9</accession>
<dbReference type="InterPro" id="IPR002871">
    <property type="entry name" value="NIF_FeS_clus_asmbl_NifU_N"/>
</dbReference>
<dbReference type="GO" id="GO:0051536">
    <property type="term" value="F:iron-sulfur cluster binding"/>
    <property type="evidence" value="ECO:0007669"/>
    <property type="project" value="InterPro"/>
</dbReference>
<protein>
    <recommendedName>
        <fullName evidence="1">NIF system FeS cluster assembly NifU N-terminal domain-containing protein</fullName>
    </recommendedName>
</protein>
<dbReference type="GO" id="GO:0016226">
    <property type="term" value="P:iron-sulfur cluster assembly"/>
    <property type="evidence" value="ECO:0007669"/>
    <property type="project" value="InterPro"/>
</dbReference>
<dbReference type="AlphaFoldDB" id="A0A1F5GFM9"/>
<gene>
    <name evidence="2" type="ORF">A3D07_01625</name>
</gene>
<evidence type="ECO:0000313" key="2">
    <source>
        <dbReference type="EMBL" id="OGD90653.1"/>
    </source>
</evidence>
<dbReference type="EMBL" id="MFBF01000039">
    <property type="protein sequence ID" value="OGD90653.1"/>
    <property type="molecule type" value="Genomic_DNA"/>
</dbReference>
<dbReference type="GO" id="GO:0005506">
    <property type="term" value="F:iron ion binding"/>
    <property type="evidence" value="ECO:0007669"/>
    <property type="project" value="InterPro"/>
</dbReference>
<name>A0A1F5GFM9_9BACT</name>
<dbReference type="STRING" id="1797716.A3D07_01625"/>
<dbReference type="SUPFAM" id="SSF82649">
    <property type="entry name" value="SufE/NifU"/>
    <property type="match status" value="1"/>
</dbReference>
<dbReference type="Pfam" id="PF01592">
    <property type="entry name" value="NifU_N"/>
    <property type="match status" value="1"/>
</dbReference>
<dbReference type="Gene3D" id="3.90.1010.10">
    <property type="match status" value="1"/>
</dbReference>
<comment type="caution">
    <text evidence="2">The sequence shown here is derived from an EMBL/GenBank/DDBJ whole genome shotgun (WGS) entry which is preliminary data.</text>
</comment>
<organism evidence="2 3">
    <name type="scientific">Candidatus Curtissbacteria bacterium RIFCSPHIGHO2_02_FULL_42_15</name>
    <dbReference type="NCBI Taxonomy" id="1797716"/>
    <lineage>
        <taxon>Bacteria</taxon>
        <taxon>Candidatus Curtissiibacteriota</taxon>
    </lineage>
</organism>
<feature type="domain" description="NIF system FeS cluster assembly NifU N-terminal" evidence="1">
    <location>
        <begin position="4"/>
        <end position="115"/>
    </location>
</feature>
<dbReference type="PANTHER" id="PTHR10093">
    <property type="entry name" value="IRON-SULFUR CLUSTER ASSEMBLY ENZYME NIFU HOMOLOG"/>
    <property type="match status" value="1"/>
</dbReference>
<sequence>MDIYREEILEHWRSPQNFGKLEDADFVIDQINPLCGDQVTFYFKIKKGKISKISFTGKGCAISIASASILSEAILNKPVSALAKIAGRDVLKMIGGPVGPARLKCAFLSLEAIRKIGSSRLKLEQ</sequence>
<proteinExistence type="predicted"/>
<dbReference type="Proteomes" id="UP000177124">
    <property type="component" value="Unassembled WGS sequence"/>
</dbReference>
<dbReference type="CDD" id="cd06664">
    <property type="entry name" value="IscU_like"/>
    <property type="match status" value="1"/>
</dbReference>
<reference evidence="2 3" key="1">
    <citation type="journal article" date="2016" name="Nat. Commun.">
        <title>Thousands of microbial genomes shed light on interconnected biogeochemical processes in an aquifer system.</title>
        <authorList>
            <person name="Anantharaman K."/>
            <person name="Brown C.T."/>
            <person name="Hug L.A."/>
            <person name="Sharon I."/>
            <person name="Castelle C.J."/>
            <person name="Probst A.J."/>
            <person name="Thomas B.C."/>
            <person name="Singh A."/>
            <person name="Wilkins M.J."/>
            <person name="Karaoz U."/>
            <person name="Brodie E.L."/>
            <person name="Williams K.H."/>
            <person name="Hubbard S.S."/>
            <person name="Banfield J.F."/>
        </authorList>
    </citation>
    <scope>NUCLEOTIDE SEQUENCE [LARGE SCALE GENOMIC DNA]</scope>
</reference>
<evidence type="ECO:0000259" key="1">
    <source>
        <dbReference type="Pfam" id="PF01592"/>
    </source>
</evidence>